<keyword evidence="13" id="KW-1185">Reference proteome</keyword>
<feature type="transmembrane region" description="Helical" evidence="10">
    <location>
        <begin position="212"/>
        <end position="240"/>
    </location>
</feature>
<evidence type="ECO:0000256" key="6">
    <source>
        <dbReference type="ARBA" id="ARBA00023136"/>
    </source>
</evidence>
<dbReference type="Pfam" id="PF00001">
    <property type="entry name" value="7tm_1"/>
    <property type="match status" value="1"/>
</dbReference>
<feature type="transmembrane region" description="Helical" evidence="10">
    <location>
        <begin position="54"/>
        <end position="79"/>
    </location>
</feature>
<dbReference type="PROSITE" id="PS50262">
    <property type="entry name" value="G_PROTEIN_RECEP_F1_2"/>
    <property type="match status" value="1"/>
</dbReference>
<dbReference type="EMBL" id="CALNXK010000144">
    <property type="protein sequence ID" value="CAH3168334.1"/>
    <property type="molecule type" value="Genomic_DNA"/>
</dbReference>
<evidence type="ECO:0000259" key="11">
    <source>
        <dbReference type="PROSITE" id="PS50262"/>
    </source>
</evidence>
<keyword evidence="5" id="KW-0297">G-protein coupled receptor</keyword>
<feature type="non-terminal residue" evidence="12">
    <location>
        <position position="288"/>
    </location>
</feature>
<evidence type="ECO:0000256" key="3">
    <source>
        <dbReference type="ARBA" id="ARBA00022692"/>
    </source>
</evidence>
<dbReference type="InterPro" id="IPR017452">
    <property type="entry name" value="GPCR_Rhodpsn_7TM"/>
</dbReference>
<evidence type="ECO:0000313" key="13">
    <source>
        <dbReference type="Proteomes" id="UP001159405"/>
    </source>
</evidence>
<dbReference type="CDD" id="cd00637">
    <property type="entry name" value="7tm_classA_rhodopsin-like"/>
    <property type="match status" value="1"/>
</dbReference>
<feature type="transmembrane region" description="Helical" evidence="10">
    <location>
        <begin position="133"/>
        <end position="152"/>
    </location>
</feature>
<keyword evidence="9" id="KW-0807">Transducer</keyword>
<keyword evidence="7" id="KW-0675">Receptor</keyword>
<feature type="transmembrane region" description="Helical" evidence="10">
    <location>
        <begin position="99"/>
        <end position="121"/>
    </location>
</feature>
<keyword evidence="8" id="KW-0325">Glycoprotein</keyword>
<accession>A0ABN8QPF6</accession>
<evidence type="ECO:0000313" key="12">
    <source>
        <dbReference type="EMBL" id="CAH3168334.1"/>
    </source>
</evidence>
<evidence type="ECO:0000256" key="4">
    <source>
        <dbReference type="ARBA" id="ARBA00022989"/>
    </source>
</evidence>
<keyword evidence="6 10" id="KW-0472">Membrane</keyword>
<evidence type="ECO:0000256" key="8">
    <source>
        <dbReference type="ARBA" id="ARBA00023180"/>
    </source>
</evidence>
<sequence>MPSNVTDSKSAFVETIAWCLVFSIEALFGIIVNLVTMAAFLDKKTPLQKQSSPLLTNLAFADLLVAAIVIPGWVIYYFGDSQEWVYPPVVSIGYSTIDILTAFVSVTNHGCIAVERLLATLSPMKYMHNKRKITSYLIAFPWVCAILISSLVQVGFHVFHSPMIAFFAWLPFLLALLLVITVSYLILLCRIRQISKNLSNSSERCRRRSQRFTVTAFIVTVVSFTAWLPFMIMSAINLFVDINDDARIVNPVKLLHFFNSLGNPIIYWLRLPHFKVSVYELLSRCRPK</sequence>
<evidence type="ECO:0000256" key="5">
    <source>
        <dbReference type="ARBA" id="ARBA00023040"/>
    </source>
</evidence>
<evidence type="ECO:0000256" key="9">
    <source>
        <dbReference type="ARBA" id="ARBA00023224"/>
    </source>
</evidence>
<feature type="transmembrane region" description="Helical" evidence="10">
    <location>
        <begin position="15"/>
        <end position="42"/>
    </location>
</feature>
<feature type="transmembrane region" description="Helical" evidence="10">
    <location>
        <begin position="164"/>
        <end position="191"/>
    </location>
</feature>
<reference evidence="12 13" key="1">
    <citation type="submission" date="2022-05" db="EMBL/GenBank/DDBJ databases">
        <authorList>
            <consortium name="Genoscope - CEA"/>
            <person name="William W."/>
        </authorList>
    </citation>
    <scope>NUCLEOTIDE SEQUENCE [LARGE SCALE GENOMIC DNA]</scope>
</reference>
<evidence type="ECO:0000256" key="7">
    <source>
        <dbReference type="ARBA" id="ARBA00023170"/>
    </source>
</evidence>
<dbReference type="InterPro" id="IPR000276">
    <property type="entry name" value="GPCR_Rhodpsn"/>
</dbReference>
<evidence type="ECO:0000256" key="10">
    <source>
        <dbReference type="SAM" id="Phobius"/>
    </source>
</evidence>
<keyword evidence="4 10" id="KW-1133">Transmembrane helix</keyword>
<comment type="subcellular location">
    <subcellularLocation>
        <location evidence="1">Cell membrane</location>
        <topology evidence="1">Multi-pass membrane protein</topology>
    </subcellularLocation>
</comment>
<dbReference type="PRINTS" id="PR00237">
    <property type="entry name" value="GPCRRHODOPSN"/>
</dbReference>
<feature type="domain" description="G-protein coupled receptors family 1 profile" evidence="11">
    <location>
        <begin position="32"/>
        <end position="267"/>
    </location>
</feature>
<organism evidence="12 13">
    <name type="scientific">Porites lobata</name>
    <dbReference type="NCBI Taxonomy" id="104759"/>
    <lineage>
        <taxon>Eukaryota</taxon>
        <taxon>Metazoa</taxon>
        <taxon>Cnidaria</taxon>
        <taxon>Anthozoa</taxon>
        <taxon>Hexacorallia</taxon>
        <taxon>Scleractinia</taxon>
        <taxon>Fungiina</taxon>
        <taxon>Poritidae</taxon>
        <taxon>Porites</taxon>
    </lineage>
</organism>
<keyword evidence="2" id="KW-1003">Cell membrane</keyword>
<gene>
    <name evidence="12" type="ORF">PLOB_00009147</name>
</gene>
<dbReference type="Proteomes" id="UP001159405">
    <property type="component" value="Unassembled WGS sequence"/>
</dbReference>
<dbReference type="Gene3D" id="1.20.1070.10">
    <property type="entry name" value="Rhodopsin 7-helix transmembrane proteins"/>
    <property type="match status" value="1"/>
</dbReference>
<comment type="caution">
    <text evidence="12">The sequence shown here is derived from an EMBL/GenBank/DDBJ whole genome shotgun (WGS) entry which is preliminary data.</text>
</comment>
<keyword evidence="3 10" id="KW-0812">Transmembrane</keyword>
<dbReference type="SUPFAM" id="SSF81321">
    <property type="entry name" value="Family A G protein-coupled receptor-like"/>
    <property type="match status" value="1"/>
</dbReference>
<dbReference type="PANTHER" id="PTHR24246:SF27">
    <property type="entry name" value="ADENOSINE RECEPTOR, ISOFORM A"/>
    <property type="match status" value="1"/>
</dbReference>
<evidence type="ECO:0000256" key="2">
    <source>
        <dbReference type="ARBA" id="ARBA00022475"/>
    </source>
</evidence>
<evidence type="ECO:0000256" key="1">
    <source>
        <dbReference type="ARBA" id="ARBA00004651"/>
    </source>
</evidence>
<name>A0ABN8QPF6_9CNID</name>
<proteinExistence type="predicted"/>
<protein>
    <recommendedName>
        <fullName evidence="11">G-protein coupled receptors family 1 profile domain-containing protein</fullName>
    </recommendedName>
</protein>
<dbReference type="PANTHER" id="PTHR24246">
    <property type="entry name" value="OLFACTORY RECEPTOR AND ADENOSINE RECEPTOR"/>
    <property type="match status" value="1"/>
</dbReference>